<dbReference type="RefSeq" id="WP_106055609.1">
    <property type="nucleotide sequence ID" value="NZ_CALXOB010000029.1"/>
</dbReference>
<dbReference type="InterPro" id="IPR013022">
    <property type="entry name" value="Xyl_isomerase-like_TIM-brl"/>
</dbReference>
<dbReference type="InterPro" id="IPR050312">
    <property type="entry name" value="IolE/XylAMocC-like"/>
</dbReference>
<name>A0A844G2M8_9BACT</name>
<organism evidence="2 3">
    <name type="scientific">Victivallis lenta</name>
    <dbReference type="NCBI Taxonomy" id="2606640"/>
    <lineage>
        <taxon>Bacteria</taxon>
        <taxon>Pseudomonadati</taxon>
        <taxon>Lentisphaerota</taxon>
        <taxon>Lentisphaeria</taxon>
        <taxon>Victivallales</taxon>
        <taxon>Victivallaceae</taxon>
        <taxon>Victivallis</taxon>
    </lineage>
</organism>
<proteinExistence type="predicted"/>
<accession>A0A844G2M8</accession>
<dbReference type="AlphaFoldDB" id="A0A844G2M8"/>
<dbReference type="EMBL" id="VUNS01000014">
    <property type="protein sequence ID" value="MST97980.1"/>
    <property type="molecule type" value="Genomic_DNA"/>
</dbReference>
<comment type="caution">
    <text evidence="2">The sequence shown here is derived from an EMBL/GenBank/DDBJ whole genome shotgun (WGS) entry which is preliminary data.</text>
</comment>
<gene>
    <name evidence="2" type="ORF">FYJ85_13115</name>
</gene>
<reference evidence="2 3" key="1">
    <citation type="submission" date="2019-08" db="EMBL/GenBank/DDBJ databases">
        <title>In-depth cultivation of the pig gut microbiome towards novel bacterial diversity and tailored functional studies.</title>
        <authorList>
            <person name="Wylensek D."/>
            <person name="Hitch T.C.A."/>
            <person name="Clavel T."/>
        </authorList>
    </citation>
    <scope>NUCLEOTIDE SEQUENCE [LARGE SCALE GENOMIC DNA]</scope>
    <source>
        <strain evidence="2 3">BBE-744-WT-12</strain>
    </source>
</reference>
<dbReference type="Gene3D" id="3.20.20.150">
    <property type="entry name" value="Divalent-metal-dependent TIM barrel enzymes"/>
    <property type="match status" value="1"/>
</dbReference>
<protein>
    <submittedName>
        <fullName evidence="2">Sugar phosphate isomerase/epimerase</fullName>
    </submittedName>
</protein>
<sequence>MYYTGFADEAARGITGQIEATKKLGWKWIESRAVDGVNIHDLPEEKFEAVAAELEASGVGINCFGSAVANWGWDPVKEEDFKATVEQLKRALVRMKRLNCKMIRGMSFRAQWNRPAWDAEIEAHVFRKVEFLVRMCEEAGVLYLHENCNNYGGMSWKHTLKLLDRIKSPNFKLVFDTGNPVLNFDRSEGDELSRVQSSWEFYSHVKEFIHYVHIKDAKFLGSNIESGFNKAEFTFPGEGEGDVVRIVTDLLKNGYDGGFSMEPHMKNVFHESVPEGQREQEKFDNYVEYGRRFMQLVDDVKKSLA</sequence>
<dbReference type="GO" id="GO:0016853">
    <property type="term" value="F:isomerase activity"/>
    <property type="evidence" value="ECO:0007669"/>
    <property type="project" value="UniProtKB-KW"/>
</dbReference>
<dbReference type="PANTHER" id="PTHR12110">
    <property type="entry name" value="HYDROXYPYRUVATE ISOMERASE"/>
    <property type="match status" value="1"/>
</dbReference>
<keyword evidence="3" id="KW-1185">Reference proteome</keyword>
<dbReference type="SUPFAM" id="SSF51658">
    <property type="entry name" value="Xylose isomerase-like"/>
    <property type="match status" value="1"/>
</dbReference>
<evidence type="ECO:0000313" key="3">
    <source>
        <dbReference type="Proteomes" id="UP000435649"/>
    </source>
</evidence>
<evidence type="ECO:0000313" key="2">
    <source>
        <dbReference type="EMBL" id="MST97980.1"/>
    </source>
</evidence>
<feature type="domain" description="Xylose isomerase-like TIM barrel" evidence="1">
    <location>
        <begin position="18"/>
        <end position="272"/>
    </location>
</feature>
<dbReference type="Proteomes" id="UP000435649">
    <property type="component" value="Unassembled WGS sequence"/>
</dbReference>
<evidence type="ECO:0000259" key="1">
    <source>
        <dbReference type="Pfam" id="PF01261"/>
    </source>
</evidence>
<dbReference type="Pfam" id="PF01261">
    <property type="entry name" value="AP_endonuc_2"/>
    <property type="match status" value="1"/>
</dbReference>
<dbReference type="InterPro" id="IPR036237">
    <property type="entry name" value="Xyl_isomerase-like_sf"/>
</dbReference>
<keyword evidence="2" id="KW-0413">Isomerase</keyword>